<evidence type="ECO:0000313" key="3">
    <source>
        <dbReference type="EMBL" id="XDU61947.1"/>
    </source>
</evidence>
<sequence length="570" mass="67501">MVATIQVNKQSIKQLLESGKDQTFLIPEYQRPYSWTETETKTLFYDLLEFTENEAKRNSEVEGTYFLGSIVSYENDEGEQEIIDGQQRITSLFLLLRAIYTKLISYEEKTIEQENFIRQIQPALWKQAKLTGEVDYTSVLITSKVIDNEGNKILQDILETGIADRKANDNYSKNYILFQRLFDKLSELSPTLMLEFIYYTLNRAVVFPIKTDSQDDALSVFSTLNDRGLPLSEADIFKAKMYNRIKKEYKKLFIKQWKNLSERAIYAKENVQQLFYYYMFYLRALEKDTATTTLGLRRFYSKGGFSRLYKSNLLKHLDKILDLWVVMNRRETIDDKPWTENIDIIKILDTLSSYPNESWKYPVVVFYLSHGEKEEFESYFLKFLRKLFLELTANYLVNPTVSAVKADILKLNVEIIDTMSPRVAFKNIPITVLQERVKTPNKNLVRMILKMVIYDNQDELLPEKWEVEYILPQKWSNRFTESVENKEAKTYINYIGNKIPFEKRLSIKATENFFEKKKKSYKKSKIKYVRELIPEEQTEWTFEDIDARNKKVAEELVKVFITWNGAYNFK</sequence>
<reference evidence="3" key="1">
    <citation type="submission" date="2024-07" db="EMBL/GenBank/DDBJ databases">
        <authorList>
            <person name="Li X.-J."/>
            <person name="Wang X."/>
        </authorList>
    </citation>
    <scope>NUCLEOTIDE SEQUENCE</scope>
    <source>
        <strain evidence="3">HSP-536</strain>
    </source>
</reference>
<feature type="domain" description="GmrSD restriction endonucleases N-terminal" evidence="1">
    <location>
        <begin position="12"/>
        <end position="241"/>
    </location>
</feature>
<name>A0AB39V3P2_9FUSO</name>
<dbReference type="EMBL" id="CP165647">
    <property type="protein sequence ID" value="XDU61947.1"/>
    <property type="molecule type" value="Genomic_DNA"/>
</dbReference>
<evidence type="ECO:0000259" key="2">
    <source>
        <dbReference type="Pfam" id="PF07510"/>
    </source>
</evidence>
<dbReference type="PANTHER" id="PTHR35149:SF2">
    <property type="entry name" value="DUF262 DOMAIN-CONTAINING PROTEIN"/>
    <property type="match status" value="1"/>
</dbReference>
<accession>A0AB39V3P2</accession>
<protein>
    <submittedName>
        <fullName evidence="3">DUF262 domain-containing protein</fullName>
    </submittedName>
</protein>
<dbReference type="Pfam" id="PF07510">
    <property type="entry name" value="GmrSD_C"/>
    <property type="match status" value="1"/>
</dbReference>
<dbReference type="KEGG" id="lala:AB8B28_09885"/>
<dbReference type="InterPro" id="IPR004919">
    <property type="entry name" value="GmrSD_N"/>
</dbReference>
<gene>
    <name evidence="3" type="ORF">AB8B28_09885</name>
</gene>
<feature type="domain" description="GmrSD restriction endonucleases C-terminal" evidence="2">
    <location>
        <begin position="434"/>
        <end position="554"/>
    </location>
</feature>
<evidence type="ECO:0000259" key="1">
    <source>
        <dbReference type="Pfam" id="PF03235"/>
    </source>
</evidence>
<dbReference type="RefSeq" id="WP_369715562.1">
    <property type="nucleotide sequence ID" value="NZ_CP165647.1"/>
</dbReference>
<dbReference type="PANTHER" id="PTHR35149">
    <property type="entry name" value="SLL5132 PROTEIN"/>
    <property type="match status" value="1"/>
</dbReference>
<dbReference type="AlphaFoldDB" id="A0AB39V3P2"/>
<dbReference type="Pfam" id="PF03235">
    <property type="entry name" value="GmrSD_N"/>
    <property type="match status" value="1"/>
</dbReference>
<organism evidence="3">
    <name type="scientific">Leptotrichia alba</name>
    <dbReference type="NCBI Taxonomy" id="3239304"/>
    <lineage>
        <taxon>Bacteria</taxon>
        <taxon>Fusobacteriati</taxon>
        <taxon>Fusobacteriota</taxon>
        <taxon>Fusobacteriia</taxon>
        <taxon>Fusobacteriales</taxon>
        <taxon>Leptotrichiaceae</taxon>
        <taxon>Leptotrichia</taxon>
    </lineage>
</organism>
<proteinExistence type="predicted"/>
<dbReference type="InterPro" id="IPR011089">
    <property type="entry name" value="GmrSD_C"/>
</dbReference>